<evidence type="ECO:0000313" key="3">
    <source>
        <dbReference type="EMBL" id="MBB3704024.1"/>
    </source>
</evidence>
<name>A0AAC9FDM2_AMIAI</name>
<dbReference type="EMBL" id="JACICB010000001">
    <property type="protein sequence ID" value="MBB3704024.1"/>
    <property type="molecule type" value="Genomic_DNA"/>
</dbReference>
<sequence>MPSPQRPETPPAPDAFDDWVLLTRKWDEAYKDYLTVREARATAEAASGTPDPELKRWEDEALATLAEIKAEMDKVVAETRLRRQPIGGSLVVGRIGRDEGETSPSSEHDPDKK</sequence>
<gene>
    <name evidence="2" type="ORF">AA2016_2702</name>
    <name evidence="3" type="ORF">FHS67_000318</name>
</gene>
<keyword evidence="5" id="KW-1185">Reference proteome</keyword>
<dbReference type="RefSeq" id="WP_067960125.1">
    <property type="nucleotide sequence ID" value="NZ_CP015005.1"/>
</dbReference>
<evidence type="ECO:0000256" key="1">
    <source>
        <dbReference type="SAM" id="MobiDB-lite"/>
    </source>
</evidence>
<feature type="compositionally biased region" description="Basic and acidic residues" evidence="1">
    <location>
        <begin position="95"/>
        <end position="113"/>
    </location>
</feature>
<dbReference type="Proteomes" id="UP000075755">
    <property type="component" value="Chromosome"/>
</dbReference>
<proteinExistence type="predicted"/>
<organism evidence="2 4">
    <name type="scientific">Aminobacter aminovorans</name>
    <name type="common">Chelatobacter heintzii</name>
    <dbReference type="NCBI Taxonomy" id="83263"/>
    <lineage>
        <taxon>Bacteria</taxon>
        <taxon>Pseudomonadati</taxon>
        <taxon>Pseudomonadota</taxon>
        <taxon>Alphaproteobacteria</taxon>
        <taxon>Hyphomicrobiales</taxon>
        <taxon>Phyllobacteriaceae</taxon>
        <taxon>Aminobacter</taxon>
    </lineage>
</organism>
<dbReference type="Proteomes" id="UP000577697">
    <property type="component" value="Unassembled WGS sequence"/>
</dbReference>
<reference evidence="3 5" key="2">
    <citation type="submission" date="2020-08" db="EMBL/GenBank/DDBJ databases">
        <title>Genomic Encyclopedia of Type Strains, Phase IV (KMG-IV): sequencing the most valuable type-strain genomes for metagenomic binning, comparative biology and taxonomic classification.</title>
        <authorList>
            <person name="Goeker M."/>
        </authorList>
    </citation>
    <scope>NUCLEOTIDE SEQUENCE [LARGE SCALE GENOMIC DNA]</scope>
    <source>
        <strain evidence="3 5">DSM 10368</strain>
    </source>
</reference>
<evidence type="ECO:0000313" key="5">
    <source>
        <dbReference type="Proteomes" id="UP000577697"/>
    </source>
</evidence>
<protein>
    <submittedName>
        <fullName evidence="2">Uncharacterized protein</fullName>
    </submittedName>
</protein>
<feature type="region of interest" description="Disordered" evidence="1">
    <location>
        <begin position="91"/>
        <end position="113"/>
    </location>
</feature>
<accession>A0AAC9FDM2</accession>
<evidence type="ECO:0000313" key="4">
    <source>
        <dbReference type="Proteomes" id="UP000075755"/>
    </source>
</evidence>
<dbReference type="KEGG" id="aak:AA2016_2702"/>
<reference evidence="2 4" key="1">
    <citation type="submission" date="2016-03" db="EMBL/GenBank/DDBJ databases">
        <title>Complete genome of Aminobacter aminovorans KCTC 2477.</title>
        <authorList>
            <person name="Kim K.M."/>
        </authorList>
    </citation>
    <scope>NUCLEOTIDE SEQUENCE [LARGE SCALE GENOMIC DNA]</scope>
    <source>
        <strain evidence="2 4">KCTC 2477</strain>
    </source>
</reference>
<dbReference type="AlphaFoldDB" id="A0AAC9FDM2"/>
<dbReference type="EMBL" id="CP015005">
    <property type="protein sequence ID" value="AMS41627.1"/>
    <property type="molecule type" value="Genomic_DNA"/>
</dbReference>
<evidence type="ECO:0000313" key="2">
    <source>
        <dbReference type="EMBL" id="AMS41627.1"/>
    </source>
</evidence>